<dbReference type="AlphaFoldDB" id="A0A506PNU8"/>
<evidence type="ECO:0000313" key="1">
    <source>
        <dbReference type="EMBL" id="TPV34887.1"/>
    </source>
</evidence>
<comment type="caution">
    <text evidence="1">The sequence shown here is derived from an EMBL/GenBank/DDBJ whole genome shotgun (WGS) entry which is preliminary data.</text>
</comment>
<proteinExistence type="predicted"/>
<reference evidence="1 2" key="1">
    <citation type="submission" date="2019-06" db="EMBL/GenBank/DDBJ databases">
        <title>Flavobacteriaceae Paucihalobacterium erythroidium CWB-1, complete genome.</title>
        <authorList>
            <person name="Wu S."/>
        </authorList>
    </citation>
    <scope>NUCLEOTIDE SEQUENCE [LARGE SCALE GENOMIC DNA]</scope>
    <source>
        <strain evidence="1 2">CWB-1</strain>
    </source>
</reference>
<accession>A0A506PNU8</accession>
<sequence length="61" mass="6403">MSLWFFALALTLDGDLTDSNQTGSQIVVVTMAFGLGLSSGSSLTGYAVRFGFVVDFSVAPH</sequence>
<dbReference type="Proteomes" id="UP000317332">
    <property type="component" value="Unassembled WGS sequence"/>
</dbReference>
<dbReference type="RefSeq" id="WP_140989312.1">
    <property type="nucleotide sequence ID" value="NZ_VHIQ01000002.1"/>
</dbReference>
<name>A0A506PNU8_9FLAO</name>
<gene>
    <name evidence="1" type="ORF">FJ651_04965</name>
</gene>
<dbReference type="EMBL" id="VHIQ01000002">
    <property type="protein sequence ID" value="TPV34887.1"/>
    <property type="molecule type" value="Genomic_DNA"/>
</dbReference>
<keyword evidence="2" id="KW-1185">Reference proteome</keyword>
<evidence type="ECO:0000313" key="2">
    <source>
        <dbReference type="Proteomes" id="UP000317332"/>
    </source>
</evidence>
<protein>
    <submittedName>
        <fullName evidence="1">Uncharacterized protein</fullName>
    </submittedName>
</protein>
<organism evidence="1 2">
    <name type="scientific">Paucihalobacter ruber</name>
    <dbReference type="NCBI Taxonomy" id="2567861"/>
    <lineage>
        <taxon>Bacteria</taxon>
        <taxon>Pseudomonadati</taxon>
        <taxon>Bacteroidota</taxon>
        <taxon>Flavobacteriia</taxon>
        <taxon>Flavobacteriales</taxon>
        <taxon>Flavobacteriaceae</taxon>
        <taxon>Paucihalobacter</taxon>
    </lineage>
</organism>